<keyword evidence="2" id="KW-1185">Reference proteome</keyword>
<dbReference type="GO" id="GO:0046982">
    <property type="term" value="F:protein heterodimerization activity"/>
    <property type="evidence" value="ECO:0007669"/>
    <property type="project" value="InterPro"/>
</dbReference>
<name>A0AAD7GBQ6_MYCRO</name>
<dbReference type="AlphaFoldDB" id="A0AAD7GBQ6"/>
<gene>
    <name evidence="1" type="ORF">B0H17DRAFT_1136517</name>
</gene>
<dbReference type="Gene3D" id="1.10.20.10">
    <property type="entry name" value="Histone, subunit A"/>
    <property type="match status" value="1"/>
</dbReference>
<protein>
    <submittedName>
        <fullName evidence="1">Uncharacterized protein</fullName>
    </submittedName>
</protein>
<comment type="caution">
    <text evidence="1">The sequence shown here is derived from an EMBL/GenBank/DDBJ whole genome shotgun (WGS) entry which is preliminary data.</text>
</comment>
<dbReference type="Proteomes" id="UP001221757">
    <property type="component" value="Unassembled WGS sequence"/>
</dbReference>
<proteinExistence type="predicted"/>
<evidence type="ECO:0000313" key="2">
    <source>
        <dbReference type="Proteomes" id="UP001221757"/>
    </source>
</evidence>
<evidence type="ECO:0000313" key="1">
    <source>
        <dbReference type="EMBL" id="KAJ7687011.1"/>
    </source>
</evidence>
<accession>A0AAD7GBQ6</accession>
<dbReference type="InterPro" id="IPR009072">
    <property type="entry name" value="Histone-fold"/>
</dbReference>
<reference evidence="1" key="1">
    <citation type="submission" date="2023-03" db="EMBL/GenBank/DDBJ databases">
        <title>Massive genome expansion in bonnet fungi (Mycena s.s.) driven by repeated elements and novel gene families across ecological guilds.</title>
        <authorList>
            <consortium name="Lawrence Berkeley National Laboratory"/>
            <person name="Harder C.B."/>
            <person name="Miyauchi S."/>
            <person name="Viragh M."/>
            <person name="Kuo A."/>
            <person name="Thoen E."/>
            <person name="Andreopoulos B."/>
            <person name="Lu D."/>
            <person name="Skrede I."/>
            <person name="Drula E."/>
            <person name="Henrissat B."/>
            <person name="Morin E."/>
            <person name="Kohler A."/>
            <person name="Barry K."/>
            <person name="LaButti K."/>
            <person name="Morin E."/>
            <person name="Salamov A."/>
            <person name="Lipzen A."/>
            <person name="Mereny Z."/>
            <person name="Hegedus B."/>
            <person name="Baldrian P."/>
            <person name="Stursova M."/>
            <person name="Weitz H."/>
            <person name="Taylor A."/>
            <person name="Grigoriev I.V."/>
            <person name="Nagy L.G."/>
            <person name="Martin F."/>
            <person name="Kauserud H."/>
        </authorList>
    </citation>
    <scope>NUCLEOTIDE SEQUENCE</scope>
    <source>
        <strain evidence="1">CBHHK067</strain>
    </source>
</reference>
<dbReference type="EMBL" id="JARKIE010000091">
    <property type="protein sequence ID" value="KAJ7687011.1"/>
    <property type="molecule type" value="Genomic_DNA"/>
</dbReference>
<sequence length="294" mass="33443">MSSTSFQGTCLSGALAFAPSVSGVGRSHEEQLTGDKHQNPSLRCVARCGGVPRASGAVYEDMRSKLQGYLYRLVEEVVLHTVHEHRWIWFNGRVLGLRYPGCDACPRPERDDIVQRLDVDCFRQPLLCYIRSTMLEFSKKEGVLQGKAILGKLKREKLVNDLFVLLRRSGKSQSSFDTFVFRLGGRYYIFEDNCSFWMSEEAQTLMTGFPNWDVMRVWSETTGYLEVYRIFWGFHPPNSVAKLLPSVINRVELVHSKAGHAQAPLRANVRFGTSAEPAEINPRSKPRTSEYNLR</sequence>
<organism evidence="1 2">
    <name type="scientific">Mycena rosella</name>
    <name type="common">Pink bonnet</name>
    <name type="synonym">Agaricus rosellus</name>
    <dbReference type="NCBI Taxonomy" id="1033263"/>
    <lineage>
        <taxon>Eukaryota</taxon>
        <taxon>Fungi</taxon>
        <taxon>Dikarya</taxon>
        <taxon>Basidiomycota</taxon>
        <taxon>Agaricomycotina</taxon>
        <taxon>Agaricomycetes</taxon>
        <taxon>Agaricomycetidae</taxon>
        <taxon>Agaricales</taxon>
        <taxon>Marasmiineae</taxon>
        <taxon>Mycenaceae</taxon>
        <taxon>Mycena</taxon>
    </lineage>
</organism>